<organism evidence="1 2">
    <name type="scientific">Klebsiella phage vB_KpM_FBKp24</name>
    <dbReference type="NCBI Taxonomy" id="2801834"/>
    <lineage>
        <taxon>Viruses</taxon>
        <taxon>Duplodnaviria</taxon>
        <taxon>Heunggongvirae</taxon>
        <taxon>Uroviricota</taxon>
        <taxon>Caudoviricetes</taxon>
        <taxon>Chimalliviridae</taxon>
        <taxon>Maaswegvirus</taxon>
        <taxon>Maaswegvirus Kp24</taxon>
    </lineage>
</organism>
<proteinExistence type="predicted"/>
<dbReference type="Proteomes" id="UP000596381">
    <property type="component" value="Segment"/>
</dbReference>
<gene>
    <name evidence="1" type="ORF">vBKpMFBKp24_348</name>
</gene>
<reference evidence="1 2" key="1">
    <citation type="submission" date="2020-12" db="EMBL/GenBank/DDBJ databases">
        <title>Genomic characterization of four novel bacteriophages infecting Klebsiella pneumoniae.</title>
        <authorList>
            <person name="Estrada Bonilla B."/>
            <person name="Costa A.R."/>
            <person name="van Rossum T."/>
            <person name="Hagedoorn S."/>
            <person name="Wallinga H."/>
            <person name="Xiao M."/>
            <person name="Song W."/>
            <person name="Haas P.-J."/>
            <person name="Nobrega F.L."/>
            <person name="Brouns S.J.J."/>
        </authorList>
    </citation>
    <scope>NUCLEOTIDE SEQUENCE [LARGE SCALE GENOMIC DNA]</scope>
</reference>
<sequence>MARTRNTPALGLKGRWSLTQPWSANQTLIYQCTAIRFFTEMVAEGIDIFTVYYEPKGLSQSDYNADLAAGAAMCVLYSSSGSVITVPDTYIESFPGIGMSNWGQVILSASLGPMRLDLDLTFLKEQTGNLISNTIGVVPEIYIDQLSTVEAISNTDADAIEAARLSAITNRTSTYAENLALKKENANLRLQIQALIAARS</sequence>
<evidence type="ECO:0000313" key="1">
    <source>
        <dbReference type="EMBL" id="QQV92136.1"/>
    </source>
</evidence>
<accession>A0A7U0GBI7</accession>
<keyword evidence="2" id="KW-1185">Reference proteome</keyword>
<protein>
    <submittedName>
        <fullName evidence="1">Uncharacterized protein</fullName>
    </submittedName>
</protein>
<evidence type="ECO:0000313" key="2">
    <source>
        <dbReference type="Proteomes" id="UP000596381"/>
    </source>
</evidence>
<name>A0A7U0GBI7_9CAUD</name>
<dbReference type="InterPro" id="IPR055618">
    <property type="entry name" value="DUF7194"/>
</dbReference>
<dbReference type="Pfam" id="PF23824">
    <property type="entry name" value="DUF7194"/>
    <property type="match status" value="1"/>
</dbReference>
<dbReference type="EMBL" id="MW394391">
    <property type="protein sequence ID" value="QQV92136.1"/>
    <property type="molecule type" value="Genomic_DNA"/>
</dbReference>